<evidence type="ECO:0000256" key="2">
    <source>
        <dbReference type="ARBA" id="ARBA00023125"/>
    </source>
</evidence>
<gene>
    <name evidence="5" type="ORF">IRL76_01700</name>
</gene>
<dbReference type="SUPFAM" id="SSF46689">
    <property type="entry name" value="Homeodomain-like"/>
    <property type="match status" value="2"/>
</dbReference>
<dbReference type="PANTHER" id="PTHR40055:SF1">
    <property type="entry name" value="TRANSCRIPTIONAL REGULATOR YGIV-RELATED"/>
    <property type="match status" value="1"/>
</dbReference>
<keyword evidence="1" id="KW-0805">Transcription regulation</keyword>
<dbReference type="AlphaFoldDB" id="A0A7S8IVW7"/>
<dbReference type="Proteomes" id="UP000594459">
    <property type="component" value="Chromosome"/>
</dbReference>
<evidence type="ECO:0000256" key="1">
    <source>
        <dbReference type="ARBA" id="ARBA00023015"/>
    </source>
</evidence>
<name>A0A7S8IVW7_9SPHN</name>
<dbReference type="PANTHER" id="PTHR40055">
    <property type="entry name" value="TRANSCRIPTIONAL REGULATOR YGIV-RELATED"/>
    <property type="match status" value="1"/>
</dbReference>
<evidence type="ECO:0000313" key="5">
    <source>
        <dbReference type="EMBL" id="QPC99316.1"/>
    </source>
</evidence>
<feature type="domain" description="HTH araC/xylS-type" evidence="4">
    <location>
        <begin position="14"/>
        <end position="113"/>
    </location>
</feature>
<dbReference type="PROSITE" id="PS01124">
    <property type="entry name" value="HTH_ARAC_FAMILY_2"/>
    <property type="match status" value="1"/>
</dbReference>
<dbReference type="InterPro" id="IPR011256">
    <property type="entry name" value="Reg_factor_effector_dom_sf"/>
</dbReference>
<dbReference type="GO" id="GO:0003700">
    <property type="term" value="F:DNA-binding transcription factor activity"/>
    <property type="evidence" value="ECO:0007669"/>
    <property type="project" value="InterPro"/>
</dbReference>
<dbReference type="InterPro" id="IPR018060">
    <property type="entry name" value="HTH_AraC"/>
</dbReference>
<dbReference type="Gene3D" id="1.10.10.60">
    <property type="entry name" value="Homeodomain-like"/>
    <property type="match status" value="2"/>
</dbReference>
<evidence type="ECO:0000259" key="4">
    <source>
        <dbReference type="PROSITE" id="PS01124"/>
    </source>
</evidence>
<accession>A0A7S8IVW7</accession>
<keyword evidence="3" id="KW-0804">Transcription</keyword>
<reference evidence="5 6" key="1">
    <citation type="submission" date="2020-11" db="EMBL/GenBank/DDBJ databases">
        <title>The genome sequence of Erythrobacter sp. 6D36.</title>
        <authorList>
            <person name="Liu Y."/>
        </authorList>
    </citation>
    <scope>NUCLEOTIDE SEQUENCE [LARGE SCALE GENOMIC DNA]</scope>
    <source>
        <strain evidence="5 6">6D36</strain>
    </source>
</reference>
<dbReference type="InterPro" id="IPR020449">
    <property type="entry name" value="Tscrpt_reg_AraC-type_HTH"/>
</dbReference>
<keyword evidence="2" id="KW-0238">DNA-binding</keyword>
<dbReference type="InterPro" id="IPR009057">
    <property type="entry name" value="Homeodomain-like_sf"/>
</dbReference>
<dbReference type="Pfam" id="PF06445">
    <property type="entry name" value="GyrI-like"/>
    <property type="match status" value="1"/>
</dbReference>
<dbReference type="SUPFAM" id="SSF55136">
    <property type="entry name" value="Probable bacterial effector-binding domain"/>
    <property type="match status" value="1"/>
</dbReference>
<protein>
    <submittedName>
        <fullName evidence="5">AraC family transcriptional regulator</fullName>
    </submittedName>
</protein>
<dbReference type="SMART" id="SM00342">
    <property type="entry name" value="HTH_ARAC"/>
    <property type="match status" value="1"/>
</dbReference>
<organism evidence="5 6">
    <name type="scientific">Qipengyuania soli</name>
    <dbReference type="NCBI Taxonomy" id="2782568"/>
    <lineage>
        <taxon>Bacteria</taxon>
        <taxon>Pseudomonadati</taxon>
        <taxon>Pseudomonadota</taxon>
        <taxon>Alphaproteobacteria</taxon>
        <taxon>Sphingomonadales</taxon>
        <taxon>Erythrobacteraceae</taxon>
        <taxon>Qipengyuania</taxon>
    </lineage>
</organism>
<dbReference type="KEGG" id="qso:IRL76_01700"/>
<dbReference type="InterPro" id="IPR010499">
    <property type="entry name" value="AraC_E-bd"/>
</dbReference>
<dbReference type="InterPro" id="IPR050908">
    <property type="entry name" value="SmbC-like"/>
</dbReference>
<dbReference type="Pfam" id="PF12833">
    <property type="entry name" value="HTH_18"/>
    <property type="match status" value="1"/>
</dbReference>
<dbReference type="GO" id="GO:0043565">
    <property type="term" value="F:sequence-specific DNA binding"/>
    <property type="evidence" value="ECO:0007669"/>
    <property type="project" value="InterPro"/>
</dbReference>
<sequence length="292" mass="32635">MNATAADNYRKRMARVLDHIDRHPDGDLRLEALAGVAAFSKFHFHRQFGANFGISVQRYVNLSRMKRAAFALACRPELPVIEIALAAGFQSPDSFAKAFRGEFGVSPSAFRKAPDWAAWQTAITPYDNARKHIMASNFQPGDVEIVDFAETPIIVLSHRGDPAIVQPSIARFIDWRKANRVGPQVARTFNMFYGGRDVAPEDFRIDLACEAVRGLEPGEGMERSAIAGGRCARLKLTGVNDELEVPATWLYRDWLPQSGETLRDFPLFCERSNFGPGMPESEMVTELYLPLE</sequence>
<dbReference type="EMBL" id="CP064654">
    <property type="protein sequence ID" value="QPC99316.1"/>
    <property type="molecule type" value="Genomic_DNA"/>
</dbReference>
<evidence type="ECO:0000256" key="3">
    <source>
        <dbReference type="ARBA" id="ARBA00023163"/>
    </source>
</evidence>
<dbReference type="SMART" id="SM00871">
    <property type="entry name" value="AraC_E_bind"/>
    <property type="match status" value="1"/>
</dbReference>
<evidence type="ECO:0000313" key="6">
    <source>
        <dbReference type="Proteomes" id="UP000594459"/>
    </source>
</evidence>
<proteinExistence type="predicted"/>
<dbReference type="InterPro" id="IPR029442">
    <property type="entry name" value="GyrI-like"/>
</dbReference>
<dbReference type="Gene3D" id="3.20.80.10">
    <property type="entry name" value="Regulatory factor, effector binding domain"/>
    <property type="match status" value="1"/>
</dbReference>
<dbReference type="RefSeq" id="WP_200982576.1">
    <property type="nucleotide sequence ID" value="NZ_CP064654.1"/>
</dbReference>
<dbReference type="PRINTS" id="PR00032">
    <property type="entry name" value="HTHARAC"/>
</dbReference>
<keyword evidence="6" id="KW-1185">Reference proteome</keyword>